<accession>A0A8H7BMJ8</accession>
<sequence>MIFSSPQIVSIAVAIGLSLSAQAASFPKDNSVVQYWGQNSAGAGANAQKPLATYCDDSTDAVIMSFVSDFNLGGLPSLNLANSCDGTYFPGSNLLTCPQVAEDIKTCQKKGKKVLLSLGGASGAYGFQNDNQAVKFADTIWNLFGKGNSKTRPFGDAVVDGFDLDIEGGGPTGYVALVKQLRKHFATDSSKSYYMTAAPQCPFPDAMLGSVISSVGFDAINVQFYNNYCSTGGNSFNMDVWDKWARETSPNKNVKILVGIPGSPSAAGSGYVPFEQLKPIIESVAAKYKSYGGISIWDASQSYRNTDISPNYAAAVGKLVHSGSSSGGYNPKPTSTTTSIAPSVTKSSHSRRPTKPSSSKGSSSTSSAAPAATNSPSSTCAKQGKACTTEGQYVCVGTSFAICNHGKWVVQPCAAGLTCFSTTDASSIYCAQGTGSTNSCAIASNPLSAGDPNGATAKPYKSSRVNAELSVTNSDANAFEAVINARKLDIRPFKNQVVVQFKAPKNIKVSHVSNGKVKQQGNDVKLQIRNPHKKSMAVVFTIKGKVESGVFAAPEAKSMKFSY</sequence>
<feature type="compositionally biased region" description="Polar residues" evidence="10">
    <location>
        <begin position="323"/>
        <end position="346"/>
    </location>
</feature>
<dbReference type="InterPro" id="IPR050542">
    <property type="entry name" value="Glycosyl_Hydrlase18_Chitinase"/>
</dbReference>
<dbReference type="InterPro" id="IPR001579">
    <property type="entry name" value="Glyco_hydro_18_chit_AS"/>
</dbReference>
<evidence type="ECO:0000313" key="13">
    <source>
        <dbReference type="EMBL" id="KAF7722949.1"/>
    </source>
</evidence>
<dbReference type="PROSITE" id="PS01095">
    <property type="entry name" value="GH18_1"/>
    <property type="match status" value="1"/>
</dbReference>
<feature type="signal peptide" evidence="11">
    <location>
        <begin position="1"/>
        <end position="23"/>
    </location>
</feature>
<keyword evidence="3 8" id="KW-0378">Hydrolase</keyword>
<dbReference type="CDD" id="cd02877">
    <property type="entry name" value="GH18_hevamine_XipI_class_III"/>
    <property type="match status" value="1"/>
</dbReference>
<keyword evidence="7" id="KW-0624">Polysaccharide degradation</keyword>
<dbReference type="OrthoDB" id="6020543at2759"/>
<evidence type="ECO:0000256" key="6">
    <source>
        <dbReference type="ARBA" id="ARBA00023295"/>
    </source>
</evidence>
<evidence type="ECO:0000256" key="4">
    <source>
        <dbReference type="ARBA" id="ARBA00023024"/>
    </source>
</evidence>
<feature type="region of interest" description="Disordered" evidence="10">
    <location>
        <begin position="323"/>
        <end position="381"/>
    </location>
</feature>
<evidence type="ECO:0000256" key="7">
    <source>
        <dbReference type="ARBA" id="ARBA00023326"/>
    </source>
</evidence>
<evidence type="ECO:0000256" key="8">
    <source>
        <dbReference type="RuleBase" id="RU000489"/>
    </source>
</evidence>
<evidence type="ECO:0000259" key="12">
    <source>
        <dbReference type="PROSITE" id="PS51910"/>
    </source>
</evidence>
<dbReference type="GO" id="GO:0005576">
    <property type="term" value="C:extracellular region"/>
    <property type="evidence" value="ECO:0007669"/>
    <property type="project" value="TreeGrafter"/>
</dbReference>
<comment type="caution">
    <text evidence="13">The sequence shown here is derived from an EMBL/GenBank/DDBJ whole genome shotgun (WGS) entry which is preliminary data.</text>
</comment>
<evidence type="ECO:0000256" key="3">
    <source>
        <dbReference type="ARBA" id="ARBA00022801"/>
    </source>
</evidence>
<dbReference type="Pfam" id="PF03427">
    <property type="entry name" value="CBM_19"/>
    <property type="match status" value="1"/>
</dbReference>
<feature type="chain" id="PRO_5034108098" description="chitinase" evidence="11">
    <location>
        <begin position="24"/>
        <end position="563"/>
    </location>
</feature>
<evidence type="ECO:0000313" key="14">
    <source>
        <dbReference type="Proteomes" id="UP000605846"/>
    </source>
</evidence>
<dbReference type="InterPro" id="IPR017853">
    <property type="entry name" value="GH"/>
</dbReference>
<keyword evidence="11" id="KW-0732">Signal</keyword>
<comment type="similarity">
    <text evidence="9">Belongs to the glycosyl hydrolase 18 family.</text>
</comment>
<dbReference type="AlphaFoldDB" id="A0A8H7BMJ8"/>
<dbReference type="PANTHER" id="PTHR45708">
    <property type="entry name" value="ENDOCHITINASE"/>
    <property type="match status" value="1"/>
</dbReference>
<dbReference type="Pfam" id="PF00704">
    <property type="entry name" value="Glyco_hydro_18"/>
    <property type="match status" value="1"/>
</dbReference>
<dbReference type="Gene3D" id="3.20.20.80">
    <property type="entry name" value="Glycosidases"/>
    <property type="match status" value="1"/>
</dbReference>
<organism evidence="13 14">
    <name type="scientific">Apophysomyces ossiformis</name>
    <dbReference type="NCBI Taxonomy" id="679940"/>
    <lineage>
        <taxon>Eukaryota</taxon>
        <taxon>Fungi</taxon>
        <taxon>Fungi incertae sedis</taxon>
        <taxon>Mucoromycota</taxon>
        <taxon>Mucoromycotina</taxon>
        <taxon>Mucoromycetes</taxon>
        <taxon>Mucorales</taxon>
        <taxon>Mucorineae</taxon>
        <taxon>Mucoraceae</taxon>
        <taxon>Apophysomyces</taxon>
    </lineage>
</organism>
<evidence type="ECO:0000256" key="11">
    <source>
        <dbReference type="SAM" id="SignalP"/>
    </source>
</evidence>
<evidence type="ECO:0000256" key="9">
    <source>
        <dbReference type="RuleBase" id="RU004453"/>
    </source>
</evidence>
<dbReference type="PANTHER" id="PTHR45708:SF49">
    <property type="entry name" value="ENDOCHITINASE"/>
    <property type="match status" value="1"/>
</dbReference>
<dbReference type="EC" id="3.2.1.14" evidence="2"/>
<dbReference type="Proteomes" id="UP000605846">
    <property type="component" value="Unassembled WGS sequence"/>
</dbReference>
<protein>
    <recommendedName>
        <fullName evidence="2">chitinase</fullName>
        <ecNumber evidence="2">3.2.1.14</ecNumber>
    </recommendedName>
</protein>
<feature type="compositionally biased region" description="Low complexity" evidence="10">
    <location>
        <begin position="355"/>
        <end position="379"/>
    </location>
</feature>
<dbReference type="GO" id="GO:0008061">
    <property type="term" value="F:chitin binding"/>
    <property type="evidence" value="ECO:0007669"/>
    <property type="project" value="InterPro"/>
</dbReference>
<keyword evidence="6 8" id="KW-0326">Glycosidase</keyword>
<name>A0A8H7BMJ8_9FUNG</name>
<feature type="domain" description="GH18" evidence="12">
    <location>
        <begin position="30"/>
        <end position="319"/>
    </location>
</feature>
<evidence type="ECO:0000256" key="5">
    <source>
        <dbReference type="ARBA" id="ARBA00023277"/>
    </source>
</evidence>
<dbReference type="GO" id="GO:0008843">
    <property type="term" value="F:endochitinase activity"/>
    <property type="evidence" value="ECO:0007669"/>
    <property type="project" value="UniProtKB-EC"/>
</dbReference>
<dbReference type="PROSITE" id="PS51910">
    <property type="entry name" value="GH18_2"/>
    <property type="match status" value="1"/>
</dbReference>
<dbReference type="InterPro" id="IPR045321">
    <property type="entry name" value="Cts1-like"/>
</dbReference>
<keyword evidence="4" id="KW-0146">Chitin degradation</keyword>
<dbReference type="GO" id="GO:0000272">
    <property type="term" value="P:polysaccharide catabolic process"/>
    <property type="evidence" value="ECO:0007669"/>
    <property type="project" value="UniProtKB-KW"/>
</dbReference>
<gene>
    <name evidence="13" type="primary">CHT1_2</name>
    <name evidence="13" type="ORF">EC973_002582</name>
</gene>
<comment type="catalytic activity">
    <reaction evidence="1">
        <text>Random endo-hydrolysis of N-acetyl-beta-D-glucosaminide (1-&gt;4)-beta-linkages in chitin and chitodextrins.</text>
        <dbReference type="EC" id="3.2.1.14"/>
    </reaction>
</comment>
<evidence type="ECO:0000256" key="10">
    <source>
        <dbReference type="SAM" id="MobiDB-lite"/>
    </source>
</evidence>
<dbReference type="EMBL" id="JABAYA010000170">
    <property type="protein sequence ID" value="KAF7722949.1"/>
    <property type="molecule type" value="Genomic_DNA"/>
</dbReference>
<dbReference type="SUPFAM" id="SSF51445">
    <property type="entry name" value="(Trans)glycosidases"/>
    <property type="match status" value="1"/>
</dbReference>
<keyword evidence="5" id="KW-0119">Carbohydrate metabolism</keyword>
<proteinExistence type="inferred from homology"/>
<keyword evidence="14" id="KW-1185">Reference proteome</keyword>
<reference evidence="13" key="1">
    <citation type="submission" date="2020-01" db="EMBL/GenBank/DDBJ databases">
        <title>Genome Sequencing of Three Apophysomyces-Like Fungal Strains Confirms a Novel Fungal Genus in the Mucoromycota with divergent Burkholderia-like Endosymbiotic Bacteria.</title>
        <authorList>
            <person name="Stajich J.E."/>
            <person name="Macias A.M."/>
            <person name="Carter-House D."/>
            <person name="Lovett B."/>
            <person name="Kasson L.R."/>
            <person name="Berry K."/>
            <person name="Grigoriev I."/>
            <person name="Chang Y."/>
            <person name="Spatafora J."/>
            <person name="Kasson M.T."/>
        </authorList>
    </citation>
    <scope>NUCLEOTIDE SEQUENCE</scope>
    <source>
        <strain evidence="13">NRRL A-21654</strain>
    </source>
</reference>
<dbReference type="InterPro" id="IPR005089">
    <property type="entry name" value="CBM19"/>
</dbReference>
<dbReference type="InterPro" id="IPR001223">
    <property type="entry name" value="Glyco_hydro18_cat"/>
</dbReference>
<dbReference type="GO" id="GO:0006032">
    <property type="term" value="P:chitin catabolic process"/>
    <property type="evidence" value="ECO:0007669"/>
    <property type="project" value="UniProtKB-KW"/>
</dbReference>
<evidence type="ECO:0000256" key="1">
    <source>
        <dbReference type="ARBA" id="ARBA00000822"/>
    </source>
</evidence>
<evidence type="ECO:0000256" key="2">
    <source>
        <dbReference type="ARBA" id="ARBA00012729"/>
    </source>
</evidence>